<reference evidence="1 2" key="1">
    <citation type="journal article" date="2021" name="Plant Biotechnol. J.">
        <title>Multi-omics assisted identification of the key and species-specific regulatory components of drought-tolerant mechanisms in Gossypium stocksii.</title>
        <authorList>
            <person name="Yu D."/>
            <person name="Ke L."/>
            <person name="Zhang D."/>
            <person name="Wu Y."/>
            <person name="Sun Y."/>
            <person name="Mei J."/>
            <person name="Sun J."/>
            <person name="Sun Y."/>
        </authorList>
    </citation>
    <scope>NUCLEOTIDE SEQUENCE [LARGE SCALE GENOMIC DNA]</scope>
    <source>
        <strain evidence="2">cv. E1</strain>
        <tissue evidence="1">Leaf</tissue>
    </source>
</reference>
<evidence type="ECO:0000313" key="1">
    <source>
        <dbReference type="EMBL" id="KAH1040542.1"/>
    </source>
</evidence>
<protein>
    <submittedName>
        <fullName evidence="1">Uncharacterized protein</fullName>
    </submittedName>
</protein>
<organism evidence="1 2">
    <name type="scientific">Gossypium stocksii</name>
    <dbReference type="NCBI Taxonomy" id="47602"/>
    <lineage>
        <taxon>Eukaryota</taxon>
        <taxon>Viridiplantae</taxon>
        <taxon>Streptophyta</taxon>
        <taxon>Embryophyta</taxon>
        <taxon>Tracheophyta</taxon>
        <taxon>Spermatophyta</taxon>
        <taxon>Magnoliopsida</taxon>
        <taxon>eudicotyledons</taxon>
        <taxon>Gunneridae</taxon>
        <taxon>Pentapetalae</taxon>
        <taxon>rosids</taxon>
        <taxon>malvids</taxon>
        <taxon>Malvales</taxon>
        <taxon>Malvaceae</taxon>
        <taxon>Malvoideae</taxon>
        <taxon>Gossypium</taxon>
    </lineage>
</organism>
<name>A0A9D3ZK56_9ROSI</name>
<dbReference type="AlphaFoldDB" id="A0A9D3ZK56"/>
<gene>
    <name evidence="1" type="ORF">J1N35_042285</name>
</gene>
<dbReference type="Proteomes" id="UP000828251">
    <property type="component" value="Unassembled WGS sequence"/>
</dbReference>
<accession>A0A9D3ZK56</accession>
<comment type="caution">
    <text evidence="1">The sequence shown here is derived from an EMBL/GenBank/DDBJ whole genome shotgun (WGS) entry which is preliminary data.</text>
</comment>
<dbReference type="EMBL" id="JAIQCV010000012">
    <property type="protein sequence ID" value="KAH1040542.1"/>
    <property type="molecule type" value="Genomic_DNA"/>
</dbReference>
<sequence>MAEIGIVALASHHTSGWKVDTPLPSRFTVKIESGVLEFRSRPHERDIGKNVIYGKNWNSFVESNLEAVVTLYARQQGENFHNLQVMGGRGEELDKRLQNFLLIYIN</sequence>
<evidence type="ECO:0000313" key="2">
    <source>
        <dbReference type="Proteomes" id="UP000828251"/>
    </source>
</evidence>
<proteinExistence type="predicted"/>
<keyword evidence="2" id="KW-1185">Reference proteome</keyword>